<evidence type="ECO:0000313" key="2">
    <source>
        <dbReference type="Proteomes" id="UP001458880"/>
    </source>
</evidence>
<dbReference type="EMBL" id="JASPKY010000489">
    <property type="protein sequence ID" value="KAK9695188.1"/>
    <property type="molecule type" value="Genomic_DNA"/>
</dbReference>
<sequence length="89" mass="9783">MNLYPKKTFIIELAIHPLNIGTRSSTGKGAANTRHRHEMARSSVISYTSKCIRVTATPGYTADEDAEAEMRKTEGGGCEPVENIQIEQC</sequence>
<dbReference type="Proteomes" id="UP001458880">
    <property type="component" value="Unassembled WGS sequence"/>
</dbReference>
<proteinExistence type="predicted"/>
<protein>
    <submittedName>
        <fullName evidence="1">Uncharacterized protein</fullName>
    </submittedName>
</protein>
<accession>A0AAW1IXQ9</accession>
<gene>
    <name evidence="1" type="ORF">QE152_g33024</name>
</gene>
<evidence type="ECO:0000313" key="1">
    <source>
        <dbReference type="EMBL" id="KAK9695188.1"/>
    </source>
</evidence>
<dbReference type="AlphaFoldDB" id="A0AAW1IXQ9"/>
<organism evidence="1 2">
    <name type="scientific">Popillia japonica</name>
    <name type="common">Japanese beetle</name>
    <dbReference type="NCBI Taxonomy" id="7064"/>
    <lineage>
        <taxon>Eukaryota</taxon>
        <taxon>Metazoa</taxon>
        <taxon>Ecdysozoa</taxon>
        <taxon>Arthropoda</taxon>
        <taxon>Hexapoda</taxon>
        <taxon>Insecta</taxon>
        <taxon>Pterygota</taxon>
        <taxon>Neoptera</taxon>
        <taxon>Endopterygota</taxon>
        <taxon>Coleoptera</taxon>
        <taxon>Polyphaga</taxon>
        <taxon>Scarabaeiformia</taxon>
        <taxon>Scarabaeidae</taxon>
        <taxon>Rutelinae</taxon>
        <taxon>Popillia</taxon>
    </lineage>
</organism>
<reference evidence="1 2" key="1">
    <citation type="journal article" date="2024" name="BMC Genomics">
        <title>De novo assembly and annotation of Popillia japonica's genome with initial clues to its potential as an invasive pest.</title>
        <authorList>
            <person name="Cucini C."/>
            <person name="Boschi S."/>
            <person name="Funari R."/>
            <person name="Cardaioli E."/>
            <person name="Iannotti N."/>
            <person name="Marturano G."/>
            <person name="Paoli F."/>
            <person name="Bruttini M."/>
            <person name="Carapelli A."/>
            <person name="Frati F."/>
            <person name="Nardi F."/>
        </authorList>
    </citation>
    <scope>NUCLEOTIDE SEQUENCE [LARGE SCALE GENOMIC DNA]</scope>
    <source>
        <strain evidence="1">DMR45628</strain>
    </source>
</reference>
<comment type="caution">
    <text evidence="1">The sequence shown here is derived from an EMBL/GenBank/DDBJ whole genome shotgun (WGS) entry which is preliminary data.</text>
</comment>
<name>A0AAW1IXQ9_POPJA</name>
<keyword evidence="2" id="KW-1185">Reference proteome</keyword>